<keyword evidence="2" id="KW-0456">Lyase</keyword>
<dbReference type="EC" id="6.3.2.5" evidence="2"/>
<evidence type="ECO:0000313" key="2">
    <source>
        <dbReference type="EMBL" id="VAX36701.1"/>
    </source>
</evidence>
<dbReference type="NCBIfam" id="TIGR00521">
    <property type="entry name" value="coaBC_dfp"/>
    <property type="match status" value="1"/>
</dbReference>
<evidence type="ECO:0000259" key="1">
    <source>
        <dbReference type="Pfam" id="PF02441"/>
    </source>
</evidence>
<organism evidence="2">
    <name type="scientific">hydrothermal vent metagenome</name>
    <dbReference type="NCBI Taxonomy" id="652676"/>
    <lineage>
        <taxon>unclassified sequences</taxon>
        <taxon>metagenomes</taxon>
        <taxon>ecological metagenomes</taxon>
    </lineage>
</organism>
<gene>
    <name evidence="2" type="ORF">MNBD_PLANCTO02-41</name>
</gene>
<sequence>MSSRELIVGVTGGIAAYKTADLVSKLVQAKMNVSVVMTKSAQKFIGATTFEALTNRPVCTTLFDAQEHFRGEHIGLTEQAELMIVAPATANYIAKVAHGLADDLLSTLALTITCPLFVAPAMNQEMWNKPATKRNVQQLKTDGITIIEPTAGWLSCGQTGPGRMAEPTEILEQIELYFSKK</sequence>
<dbReference type="EMBL" id="UOGL01000074">
    <property type="protein sequence ID" value="VAX36701.1"/>
    <property type="molecule type" value="Genomic_DNA"/>
</dbReference>
<reference evidence="2" key="1">
    <citation type="submission" date="2018-06" db="EMBL/GenBank/DDBJ databases">
        <authorList>
            <person name="Zhirakovskaya E."/>
        </authorList>
    </citation>
    <scope>NUCLEOTIDE SEQUENCE</scope>
</reference>
<proteinExistence type="predicted"/>
<dbReference type="GO" id="GO:0015937">
    <property type="term" value="P:coenzyme A biosynthetic process"/>
    <property type="evidence" value="ECO:0007669"/>
    <property type="project" value="InterPro"/>
</dbReference>
<dbReference type="InterPro" id="IPR003382">
    <property type="entry name" value="Flavoprotein"/>
</dbReference>
<dbReference type="GO" id="GO:0015941">
    <property type="term" value="P:pantothenate catabolic process"/>
    <property type="evidence" value="ECO:0007669"/>
    <property type="project" value="InterPro"/>
</dbReference>
<dbReference type="GO" id="GO:0010181">
    <property type="term" value="F:FMN binding"/>
    <property type="evidence" value="ECO:0007669"/>
    <property type="project" value="InterPro"/>
</dbReference>
<dbReference type="SUPFAM" id="SSF52507">
    <property type="entry name" value="Homo-oligomeric flavin-containing Cys decarboxylases, HFCD"/>
    <property type="match status" value="1"/>
</dbReference>
<dbReference type="Pfam" id="PF02441">
    <property type="entry name" value="Flavoprotein"/>
    <property type="match status" value="1"/>
</dbReference>
<dbReference type="GO" id="GO:0071513">
    <property type="term" value="C:phosphopantothenoylcysteine decarboxylase complex"/>
    <property type="evidence" value="ECO:0007669"/>
    <property type="project" value="TreeGrafter"/>
</dbReference>
<protein>
    <submittedName>
        <fullName evidence="2">Phosphopantothenoylcysteine decarboxylase / Phosphopantothenoylcysteine synthetase</fullName>
        <ecNumber evidence="2">4.1.1.36</ecNumber>
        <ecNumber evidence="2">6.3.2.5</ecNumber>
    </submittedName>
</protein>
<dbReference type="GO" id="GO:0004632">
    <property type="term" value="F:phosphopantothenate--cysteine ligase activity"/>
    <property type="evidence" value="ECO:0007669"/>
    <property type="project" value="UniProtKB-EC"/>
</dbReference>
<dbReference type="Gene3D" id="3.40.50.1950">
    <property type="entry name" value="Flavin prenyltransferase-like"/>
    <property type="match status" value="1"/>
</dbReference>
<dbReference type="GO" id="GO:0004633">
    <property type="term" value="F:phosphopantothenoylcysteine decarboxylase activity"/>
    <property type="evidence" value="ECO:0007669"/>
    <property type="project" value="UniProtKB-EC"/>
</dbReference>
<accession>A0A3B1DCX6</accession>
<dbReference type="AlphaFoldDB" id="A0A3B1DCX6"/>
<keyword evidence="2" id="KW-0436">Ligase</keyword>
<dbReference type="PANTHER" id="PTHR14359:SF6">
    <property type="entry name" value="PHOSPHOPANTOTHENOYLCYSTEINE DECARBOXYLASE"/>
    <property type="match status" value="1"/>
</dbReference>
<dbReference type="EC" id="4.1.1.36" evidence="2"/>
<dbReference type="PANTHER" id="PTHR14359">
    <property type="entry name" value="HOMO-OLIGOMERIC FLAVIN CONTAINING CYS DECARBOXYLASE FAMILY"/>
    <property type="match status" value="1"/>
</dbReference>
<dbReference type="InterPro" id="IPR036551">
    <property type="entry name" value="Flavin_trans-like"/>
</dbReference>
<feature type="domain" description="Flavoprotein" evidence="1">
    <location>
        <begin position="5"/>
        <end position="174"/>
    </location>
</feature>
<dbReference type="InterPro" id="IPR005252">
    <property type="entry name" value="CoaBC"/>
</dbReference>
<name>A0A3B1DCX6_9ZZZZ</name>